<accession>A0A179FG62</accession>
<keyword evidence="2" id="KW-1185">Reference proteome</keyword>
<dbReference type="AlphaFoldDB" id="A0A179FG62"/>
<gene>
    <name evidence="1" type="ORF">VFPPC_05787</name>
</gene>
<proteinExistence type="predicted"/>
<organism evidence="1 2">
    <name type="scientific">Pochonia chlamydosporia 170</name>
    <dbReference type="NCBI Taxonomy" id="1380566"/>
    <lineage>
        <taxon>Eukaryota</taxon>
        <taxon>Fungi</taxon>
        <taxon>Dikarya</taxon>
        <taxon>Ascomycota</taxon>
        <taxon>Pezizomycotina</taxon>
        <taxon>Sordariomycetes</taxon>
        <taxon>Hypocreomycetidae</taxon>
        <taxon>Hypocreales</taxon>
        <taxon>Clavicipitaceae</taxon>
        <taxon>Pochonia</taxon>
    </lineage>
</organism>
<name>A0A179FG62_METCM</name>
<sequence>MRNLPTLCNPIFENVRALICCIEQLIAIGQQVTLELELEFQIVSGSTTRRAAFNVAALLPPDALCNAVTDRHGEPWPWFVVIVPPTRKSGCWRCEAVDRCRERYEVGRPRIQIGSDLVWHGLKLQWVGHSCDLPSPTGDD</sequence>
<dbReference type="EMBL" id="LSBJ02000005">
    <property type="protein sequence ID" value="OAQ64526.1"/>
    <property type="molecule type" value="Genomic_DNA"/>
</dbReference>
<comment type="caution">
    <text evidence="1">The sequence shown here is derived from an EMBL/GenBank/DDBJ whole genome shotgun (WGS) entry which is preliminary data.</text>
</comment>
<dbReference type="Proteomes" id="UP000078397">
    <property type="component" value="Unassembled WGS sequence"/>
</dbReference>
<dbReference type="RefSeq" id="XP_018141840.1">
    <property type="nucleotide sequence ID" value="XM_018284925.1"/>
</dbReference>
<dbReference type="GeneID" id="28848919"/>
<evidence type="ECO:0000313" key="1">
    <source>
        <dbReference type="EMBL" id="OAQ64526.1"/>
    </source>
</evidence>
<reference evidence="1 2" key="1">
    <citation type="journal article" date="2016" name="PLoS Pathog.">
        <title>Biosynthesis of antibiotic leucinostatins in bio-control fungus Purpureocillium lilacinum and their inhibition on phytophthora revealed by genome mining.</title>
        <authorList>
            <person name="Wang G."/>
            <person name="Liu Z."/>
            <person name="Lin R."/>
            <person name="Li E."/>
            <person name="Mao Z."/>
            <person name="Ling J."/>
            <person name="Yang Y."/>
            <person name="Yin W.B."/>
            <person name="Xie B."/>
        </authorList>
    </citation>
    <scope>NUCLEOTIDE SEQUENCE [LARGE SCALE GENOMIC DNA]</scope>
    <source>
        <strain evidence="1">170</strain>
    </source>
</reference>
<evidence type="ECO:0000313" key="2">
    <source>
        <dbReference type="Proteomes" id="UP000078397"/>
    </source>
</evidence>
<protein>
    <submittedName>
        <fullName evidence="1">Uncharacterized protein</fullName>
    </submittedName>
</protein>
<dbReference type="KEGG" id="pchm:VFPPC_05787"/>